<dbReference type="PeptideAtlas" id="Q9XUY0"/>
<gene>
    <name evidence="1" type="ORF">CELE_F56G4.6</name>
    <name evidence="1 3" type="ORF">F56G4.6</name>
</gene>
<dbReference type="AGR" id="WB:WBGene00010161"/>
<organism evidence="1 2">
    <name type="scientific">Caenorhabditis elegans</name>
    <dbReference type="NCBI Taxonomy" id="6239"/>
    <lineage>
        <taxon>Eukaryota</taxon>
        <taxon>Metazoa</taxon>
        <taxon>Ecdysozoa</taxon>
        <taxon>Nematoda</taxon>
        <taxon>Chromadorea</taxon>
        <taxon>Rhabditida</taxon>
        <taxon>Rhabditina</taxon>
        <taxon>Rhabditomorpha</taxon>
        <taxon>Rhabditoidea</taxon>
        <taxon>Rhabditidae</taxon>
        <taxon>Peloderinae</taxon>
        <taxon>Caenorhabditis</taxon>
    </lineage>
</organism>
<dbReference type="CTD" id="186409"/>
<keyword evidence="2" id="KW-1185">Reference proteome</keyword>
<reference evidence="1 2" key="1">
    <citation type="journal article" date="1998" name="Science">
        <title>Genome sequence of the nematode C. elegans: a platform for investigating biology.</title>
        <authorList>
            <consortium name="The C. elegans sequencing consortium"/>
            <person name="Sulson J.E."/>
            <person name="Waterston R."/>
        </authorList>
    </citation>
    <scope>NUCLEOTIDE SEQUENCE [LARGE SCALE GENOMIC DNA]</scope>
    <source>
        <strain evidence="1 2">Bristol N2</strain>
    </source>
</reference>
<sequence>MEDFYDLSLEIDDVKRVTKFLHKNAAKLEENEEILEVFRRNCYGVIRCAEIDRKSGKKQLSSFVSAIQKLKFHEKVAKMVYNVLLSLPMMIQARWELLALLLGSGLIKQMDEVIFKEIMACASDQDLAARCSSVMLQISSNSDTCDKTAAIIFKGLTSPVAAVRSNVHRSWLCRIITLKNSQKCVETLLKLCKKSIKTTGNCSKILPISFRELPGLTCVDLQWRAILDEEPGDFSAFCYFSVLLSLKNASSQVHIQIPANDEFVLAELRNSGSLDVLKVCSKYKIYPEPLENWILEHFSPEMMEYIDFSMLKTFSAGFSQVFEEKKLEICQEKLEKFYPAEDLGRLNVHVDLSKEKLANETLEQFLQIQHESEEYPSVAGVMENLSKQNIDERLFCQKICLINDIMHEKYSILKEIRREMYTEFIFKIITRIPLRSVVDYVGATLKTEALQNPDFKNQIYQMSCQLLRLDKENARPLSLYHCFIGTCQQQDTTARISEIWAIIRGLKCDVKKRKMTEMLAKVVTSSEIQIDPSLLSDMTICSLGLHPTRFNTESTQLFVASISKLLDFRNESERIMLFQATANTPTLMDLISSILSRPSTDFSISGFQMILYFFTRFHIGSMEFYPYNHLLIITKIINFCHWSIRKFAKEPMILSISVDAICGFLPWSYLSEIALNGLEVENDPVEQLIAQNLKHNRFCVLLAEHDKQDTYLTIEDFEKLPKSEFIVEILRKKDAGNDSLNDLGQKLREITGKSMNFEEKHANLLACGILFEKSVEIMENAEKSKDLGQKWKNQYPPRGFLDNLMESFAATNSCINPEEIQNWWLEKCLGMMEIVRKKIIDFY</sequence>
<dbReference type="HOGENOM" id="CLU_016825_0_0_1"/>
<accession>Q9XUY0</accession>
<evidence type="ECO:0000313" key="1">
    <source>
        <dbReference type="EMBL" id="CAB04488.3"/>
    </source>
</evidence>
<dbReference type="EMBL" id="BX284601">
    <property type="protein sequence ID" value="CAB04488.3"/>
    <property type="molecule type" value="Genomic_DNA"/>
</dbReference>
<dbReference type="PaxDb" id="6239-F56G4.6"/>
<proteinExistence type="evidence at protein level"/>
<dbReference type="InParanoid" id="Q9XUY0"/>
<dbReference type="OrthoDB" id="5789170at2759"/>
<dbReference type="Bgee" id="WBGene00010161">
    <property type="expression patterns" value="Expressed in germ line (C elegans) and 4 other cell types or tissues"/>
</dbReference>
<dbReference type="AlphaFoldDB" id="Q9XUY0"/>
<dbReference type="SMR" id="Q9XUY0"/>
<dbReference type="FunCoup" id="Q9XUY0">
    <property type="interactions" value="1424"/>
</dbReference>
<dbReference type="OMA" id="SWLCRII"/>
<evidence type="ECO:0007829" key="4">
    <source>
        <dbReference type="PeptideAtlas" id="Q9XUY0"/>
    </source>
</evidence>
<dbReference type="eggNOG" id="ENOG502R9TY">
    <property type="taxonomic scope" value="Eukaryota"/>
</dbReference>
<evidence type="ECO:0000313" key="2">
    <source>
        <dbReference type="Proteomes" id="UP000001940"/>
    </source>
</evidence>
<name>Q9XUY0_CAEEL</name>
<dbReference type="RefSeq" id="NP_492911.3">
    <property type="nucleotide sequence ID" value="NM_060510.3"/>
</dbReference>
<dbReference type="GeneID" id="186409"/>
<dbReference type="UCSC" id="F56G4.6">
    <property type="organism name" value="c. elegans"/>
</dbReference>
<protein>
    <submittedName>
        <fullName evidence="1">Rod_C domain-containing protein</fullName>
    </submittedName>
</protein>
<dbReference type="WormBase" id="F56G4.6">
    <property type="protein sequence ID" value="CE43419"/>
    <property type="gene ID" value="WBGene00010161"/>
</dbReference>
<keyword evidence="4" id="KW-1267">Proteomics identification</keyword>
<dbReference type="KEGG" id="cel:CELE_F56G4.6"/>
<evidence type="ECO:0000313" key="3">
    <source>
        <dbReference type="WormBase" id="F56G4.6"/>
    </source>
</evidence>
<dbReference type="Proteomes" id="UP000001940">
    <property type="component" value="Chromosome I"/>
</dbReference>